<evidence type="ECO:0000313" key="6">
    <source>
        <dbReference type="EMBL" id="EIE27103.1"/>
    </source>
</evidence>
<dbReference type="AlphaFoldDB" id="I0Z8Y4"/>
<evidence type="ECO:0000256" key="2">
    <source>
        <dbReference type="ARBA" id="ARBA00022771"/>
    </source>
</evidence>
<keyword evidence="1" id="KW-0479">Metal-binding</keyword>
<dbReference type="Gene3D" id="6.10.140.2220">
    <property type="match status" value="2"/>
</dbReference>
<keyword evidence="2 4" id="KW-0863">Zinc-finger</keyword>
<accession>I0Z8Y4</accession>
<dbReference type="GO" id="GO:0008270">
    <property type="term" value="F:zinc ion binding"/>
    <property type="evidence" value="ECO:0007669"/>
    <property type="project" value="UniProtKB-KW"/>
</dbReference>
<evidence type="ECO:0000313" key="7">
    <source>
        <dbReference type="Proteomes" id="UP000007264"/>
    </source>
</evidence>
<evidence type="ECO:0000256" key="4">
    <source>
        <dbReference type="PROSITE-ProRule" id="PRU00134"/>
    </source>
</evidence>
<dbReference type="eggNOG" id="ENOG502RZ3H">
    <property type="taxonomic scope" value="Eukaryota"/>
</dbReference>
<dbReference type="SUPFAM" id="SSF144232">
    <property type="entry name" value="HIT/MYND zinc finger-like"/>
    <property type="match status" value="2"/>
</dbReference>
<comment type="caution">
    <text evidence="6">The sequence shown here is derived from an EMBL/GenBank/DDBJ whole genome shotgun (WGS) entry which is preliminary data.</text>
</comment>
<evidence type="ECO:0000256" key="1">
    <source>
        <dbReference type="ARBA" id="ARBA00022723"/>
    </source>
</evidence>
<evidence type="ECO:0000259" key="5">
    <source>
        <dbReference type="PROSITE" id="PS50865"/>
    </source>
</evidence>
<dbReference type="InterPro" id="IPR002893">
    <property type="entry name" value="Znf_MYND"/>
</dbReference>
<feature type="domain" description="MYND-type" evidence="5">
    <location>
        <begin position="643"/>
        <end position="682"/>
    </location>
</feature>
<organism evidence="6 7">
    <name type="scientific">Coccomyxa subellipsoidea (strain C-169)</name>
    <name type="common">Green microalga</name>
    <dbReference type="NCBI Taxonomy" id="574566"/>
    <lineage>
        <taxon>Eukaryota</taxon>
        <taxon>Viridiplantae</taxon>
        <taxon>Chlorophyta</taxon>
        <taxon>core chlorophytes</taxon>
        <taxon>Trebouxiophyceae</taxon>
        <taxon>Trebouxiophyceae incertae sedis</taxon>
        <taxon>Coccomyxaceae</taxon>
        <taxon>Coccomyxa</taxon>
        <taxon>Coccomyxa subellipsoidea</taxon>
    </lineage>
</organism>
<proteinExistence type="predicted"/>
<protein>
    <recommendedName>
        <fullName evidence="5">MYND-type domain-containing protein</fullName>
    </recommendedName>
</protein>
<evidence type="ECO:0000256" key="3">
    <source>
        <dbReference type="ARBA" id="ARBA00022833"/>
    </source>
</evidence>
<dbReference type="EMBL" id="AGSI01000001">
    <property type="protein sequence ID" value="EIE27103.1"/>
    <property type="molecule type" value="Genomic_DNA"/>
</dbReference>
<gene>
    <name evidence="6" type="ORF">COCSUDRAFT_38859</name>
</gene>
<dbReference type="KEGG" id="csl:COCSUDRAFT_38859"/>
<dbReference type="OrthoDB" id="529269at2759"/>
<reference evidence="6 7" key="1">
    <citation type="journal article" date="2012" name="Genome Biol.">
        <title>The genome of the polar eukaryotic microalga coccomyxa subellipsoidea reveals traits of cold adaptation.</title>
        <authorList>
            <person name="Blanc G."/>
            <person name="Agarkova I."/>
            <person name="Grimwood J."/>
            <person name="Kuo A."/>
            <person name="Brueggeman A."/>
            <person name="Dunigan D."/>
            <person name="Gurnon J."/>
            <person name="Ladunga I."/>
            <person name="Lindquist E."/>
            <person name="Lucas S."/>
            <person name="Pangilinan J."/>
            <person name="Proschold T."/>
            <person name="Salamov A."/>
            <person name="Schmutz J."/>
            <person name="Weeks D."/>
            <person name="Yamada T."/>
            <person name="Claverie J.M."/>
            <person name="Grigoriev I."/>
            <person name="Van Etten J."/>
            <person name="Lomsadze A."/>
            <person name="Borodovsky M."/>
        </authorList>
    </citation>
    <scope>NUCLEOTIDE SEQUENCE [LARGE SCALE GENOMIC DNA]</scope>
    <source>
        <strain evidence="6 7">C-169</strain>
    </source>
</reference>
<dbReference type="Proteomes" id="UP000007264">
    <property type="component" value="Unassembled WGS sequence"/>
</dbReference>
<dbReference type="Pfam" id="PF01753">
    <property type="entry name" value="zf-MYND"/>
    <property type="match status" value="2"/>
</dbReference>
<dbReference type="RefSeq" id="XP_005651647.1">
    <property type="nucleotide sequence ID" value="XM_005651590.1"/>
</dbReference>
<dbReference type="PROSITE" id="PS50865">
    <property type="entry name" value="ZF_MYND_2"/>
    <property type="match status" value="2"/>
</dbReference>
<name>I0Z8Y4_COCSC</name>
<keyword evidence="3" id="KW-0862">Zinc</keyword>
<dbReference type="PROSITE" id="PS01360">
    <property type="entry name" value="ZF_MYND_1"/>
    <property type="match status" value="1"/>
</dbReference>
<feature type="domain" description="MYND-type" evidence="5">
    <location>
        <begin position="398"/>
        <end position="437"/>
    </location>
</feature>
<sequence length="691" mass="78428">MEELDYLRLHTCGKFKCKGEFRDVCSFCAAIATSPEKRSKAMEVVIDGEKPQLEMQELLRMMPLIVDVEAKRRNVLKCLVNFTHMCLMYDSSFPRLTHEVKVLLAREAFKPEIGHAYSCFSDKKGSPQQFVSEQAATITSPEELLAVLPMLMYVLKGRKEHMATFVPLIALEALKGRRDQWDAVLQRHGLTANAVEGVVRSALSVASHFPQPHSDPDCACCKGIDAALQGSLQYNMERMKLIDPTSRWFCEDVARIHITVNKDPAQAMQAIYPALTLAEEQKDDLKACPLQWSYCHFLLLTGSRPGHFITVSDFLEHVRKAKKTKARLDSWGEFRCPETGGWTPVPGTTLAESDSYWCSLGVAEFARDTIKLTAAFADTQLPAFDGTKLKDWQDAVRCHACKELCDHLLLCAGCQLAKYCSKECQKKHWKSGHKEKHGLSAESVERMIRFALTQLVHRLAEQDDLDPHQRATVHAQLTDNASRMKEIDPRIPWVCEYAARYQYHCTKSPGQAMQELLPGLNFAEEQQEELKACPLQWMYCHMMLLNGSQADNPIKVSDFMRHVKKARRSMAKLASWGEFRCKYTGGWTPVSSNTLAAPADYWRTLGMAAYFKDVLKDDESFAQVELPAFAPQQLDAKQAWIRCFQCLERCDRLLLCMGCDAIRYCSKECQRKHCLSGHRHECTAIRSETNS</sequence>
<keyword evidence="7" id="KW-1185">Reference proteome</keyword>
<dbReference type="GeneID" id="17045118"/>